<keyword evidence="4" id="KW-0808">Transferase</keyword>
<evidence type="ECO:0000256" key="5">
    <source>
        <dbReference type="ARBA" id="ARBA00022741"/>
    </source>
</evidence>
<dbReference type="GO" id="GO:0004673">
    <property type="term" value="F:protein histidine kinase activity"/>
    <property type="evidence" value="ECO:0007669"/>
    <property type="project" value="UniProtKB-EC"/>
</dbReference>
<keyword evidence="5" id="KW-0547">Nucleotide-binding</keyword>
<dbReference type="InterPro" id="IPR011102">
    <property type="entry name" value="Sig_transdc_His_kinase_HWE"/>
</dbReference>
<dbReference type="EC" id="2.7.13.3" evidence="2"/>
<keyword evidence="7" id="KW-0067">ATP-binding</keyword>
<evidence type="ECO:0000259" key="9">
    <source>
        <dbReference type="PROSITE" id="PS50109"/>
    </source>
</evidence>
<dbReference type="InterPro" id="IPR036890">
    <property type="entry name" value="HATPase_C_sf"/>
</dbReference>
<dbReference type="InterPro" id="IPR003594">
    <property type="entry name" value="HATPase_dom"/>
</dbReference>
<comment type="catalytic activity">
    <reaction evidence="1">
        <text>ATP + protein L-histidine = ADP + protein N-phospho-L-histidine.</text>
        <dbReference type="EC" id="2.7.13.3"/>
    </reaction>
</comment>
<dbReference type="Pfam" id="PF02518">
    <property type="entry name" value="HATPase_c"/>
    <property type="match status" value="1"/>
</dbReference>
<dbReference type="Proteomes" id="UP000053171">
    <property type="component" value="Unassembled WGS sequence"/>
</dbReference>
<protein>
    <recommendedName>
        <fullName evidence="2">histidine kinase</fullName>
        <ecNumber evidence="2">2.7.13.3</ecNumber>
    </recommendedName>
</protein>
<dbReference type="Gene3D" id="3.30.450.20">
    <property type="entry name" value="PAS domain"/>
    <property type="match status" value="1"/>
</dbReference>
<sequence length="524" mass="57270">MTLAEPLLKTGEFGPGDSEWLHLLVGDWQLVADLARGDLVLWFPEDFVSVDLSGHAQGGPAPLSGFQGLAHVRPSSAQTVFDRDMVGRPMDPQIGEAALRCWFDQTVQSLEEIQWGGEFLQKVVVYPLVRHGRTIAVLTLHSGDFASRMYGRLDSVFRETARELLSMVSRGAWPEFAAPVGATHGNPRVSDGVIRLDAEGRVTFASPNAVSVYRRLGYSGPLIGAALAEMTRGLLPETDKADEVMPLVLTGRMPWRSELATAKVSITFRSIPLKRQTRRGEERFGALLLCRDVTEIRRRELELMTKDATIREIHHRVKNNLQTVSALLRLQARRMTSTEAREGLEQAMRRVATIAMVHEVLSQGLSQDVDFDELIARQFRLAAEVASPGQSVTTRKEGRFGQLPSELATPLALIINEIVANAVEHGLDGESGTVTLNGRRRELPGEEAELVVTVSDDGVGMGEAPIEESGVSAYRPPQRGEGLGMQIVRTLVASELRGSIRWQPRPGGGTTVTITAQVPGEAGT</sequence>
<dbReference type="InterPro" id="IPR004358">
    <property type="entry name" value="Sig_transdc_His_kin-like_C"/>
</dbReference>
<evidence type="ECO:0000313" key="13">
    <source>
        <dbReference type="Proteomes" id="UP000594975"/>
    </source>
</evidence>
<dbReference type="GO" id="GO:0000160">
    <property type="term" value="P:phosphorelay signal transduction system"/>
    <property type="evidence" value="ECO:0007669"/>
    <property type="project" value="UniProtKB-KW"/>
</dbReference>
<dbReference type="CDD" id="cd00130">
    <property type="entry name" value="PAS"/>
    <property type="match status" value="1"/>
</dbReference>
<keyword evidence="3" id="KW-0597">Phosphoprotein</keyword>
<evidence type="ECO:0000256" key="8">
    <source>
        <dbReference type="ARBA" id="ARBA00023012"/>
    </source>
</evidence>
<dbReference type="InterPro" id="IPR005467">
    <property type="entry name" value="His_kinase_dom"/>
</dbReference>
<keyword evidence="6 11" id="KW-0418">Kinase</keyword>
<dbReference type="InterPro" id="IPR000014">
    <property type="entry name" value="PAS"/>
</dbReference>
<evidence type="ECO:0000313" key="10">
    <source>
        <dbReference type="EMBL" id="OAX52223.1"/>
    </source>
</evidence>
<evidence type="ECO:0000313" key="11">
    <source>
        <dbReference type="EMBL" id="QPT53708.1"/>
    </source>
</evidence>
<evidence type="ECO:0000256" key="4">
    <source>
        <dbReference type="ARBA" id="ARBA00022679"/>
    </source>
</evidence>
<dbReference type="AlphaFoldDB" id="A0A147E7B6"/>
<dbReference type="PROSITE" id="PS50109">
    <property type="entry name" value="HIS_KIN"/>
    <property type="match status" value="1"/>
</dbReference>
<dbReference type="InterPro" id="IPR038424">
    <property type="entry name" value="H_kinase_PdtaS_GAF_sf"/>
</dbReference>
<dbReference type="Proteomes" id="UP000594975">
    <property type="component" value="Chromosome"/>
</dbReference>
<dbReference type="STRING" id="37923.BK826_03255"/>
<dbReference type="EMBL" id="LJBJ02000006">
    <property type="protein sequence ID" value="OAX52223.1"/>
    <property type="molecule type" value="Genomic_DNA"/>
</dbReference>
<dbReference type="RefSeq" id="WP_058731266.1">
    <property type="nucleotide sequence ID" value="NZ_CP065738.1"/>
</dbReference>
<dbReference type="Pfam" id="PF07568">
    <property type="entry name" value="HisKA_2"/>
    <property type="match status" value="1"/>
</dbReference>
<reference evidence="12" key="1">
    <citation type="submission" date="2016-04" db="EMBL/GenBank/DDBJ databases">
        <authorList>
            <person name="Waterworth S."/>
            <person name="Matcher G."/>
        </authorList>
    </citation>
    <scope>NUCLEOTIDE SEQUENCE [LARGE SCALE GENOMIC DNA]</scope>
    <source>
        <strain evidence="12">RuSp02-3</strain>
    </source>
</reference>
<dbReference type="SMART" id="SM00911">
    <property type="entry name" value="HWE_HK"/>
    <property type="match status" value="1"/>
</dbReference>
<dbReference type="GO" id="GO:0005524">
    <property type="term" value="F:ATP binding"/>
    <property type="evidence" value="ECO:0007669"/>
    <property type="project" value="UniProtKB-KW"/>
</dbReference>
<reference evidence="10 12" key="3">
    <citation type="submission" date="2016-06" db="EMBL/GenBank/DDBJ databases">
        <title>Identification of putative biosynthetic pathways for the production of bioactive secondary metabolites by the marine actinomycete Kocuria kristinae RUTW2-3.</title>
        <authorList>
            <person name="Waterworth S.C."/>
            <person name="Walmsley T.A."/>
            <person name="Matongo T."/>
            <person name="Davies-Coleman M.T."/>
            <person name="Dorrington R.A."/>
        </authorList>
    </citation>
    <scope>NUCLEOTIDE SEQUENCE [LARGE SCALE GENOMIC DNA]</scope>
    <source>
        <strain evidence="12">RuSp02-3</strain>
        <strain evidence="10">RUTW2-3</strain>
    </source>
</reference>
<dbReference type="PRINTS" id="PR00344">
    <property type="entry name" value="BCTRLSENSOR"/>
</dbReference>
<evidence type="ECO:0000256" key="7">
    <source>
        <dbReference type="ARBA" id="ARBA00022840"/>
    </source>
</evidence>
<dbReference type="PATRIC" id="fig|37923.10.peg.323"/>
<dbReference type="SUPFAM" id="SSF55874">
    <property type="entry name" value="ATPase domain of HSP90 chaperone/DNA topoisomerase II/histidine kinase"/>
    <property type="match status" value="1"/>
</dbReference>
<evidence type="ECO:0000256" key="3">
    <source>
        <dbReference type="ARBA" id="ARBA00022553"/>
    </source>
</evidence>
<dbReference type="SMART" id="SM00387">
    <property type="entry name" value="HATPase_c"/>
    <property type="match status" value="1"/>
</dbReference>
<dbReference type="Gene3D" id="3.30.565.10">
    <property type="entry name" value="Histidine kinase-like ATPase, C-terminal domain"/>
    <property type="match status" value="1"/>
</dbReference>
<dbReference type="Pfam" id="PF12282">
    <property type="entry name" value="GAF_PdtaS"/>
    <property type="match status" value="1"/>
</dbReference>
<keyword evidence="8" id="KW-0902">Two-component regulatory system</keyword>
<reference evidence="11 13" key="4">
    <citation type="submission" date="2020-12" db="EMBL/GenBank/DDBJ databases">
        <title>FDA dAtabase for Regulatory Grade micrObial Sequences (FDA-ARGOS): Supporting development and validation of Infectious Disease Dx tests.</title>
        <authorList>
            <person name="Sproer C."/>
            <person name="Gronow S."/>
            <person name="Severitt S."/>
            <person name="Schroder I."/>
            <person name="Tallon L."/>
            <person name="Sadzewicz L."/>
            <person name="Zhao X."/>
            <person name="Boylan J."/>
            <person name="Ott S."/>
            <person name="Bowen H."/>
            <person name="Vavikolanu K."/>
            <person name="Mehta A."/>
            <person name="Aluvathingal J."/>
            <person name="Nadendla S."/>
            <person name="Lowell S."/>
            <person name="Myers T."/>
            <person name="Yan Y."/>
            <person name="Sichtig H."/>
        </authorList>
    </citation>
    <scope>NUCLEOTIDE SEQUENCE [LARGE SCALE GENOMIC DNA]</scope>
    <source>
        <strain evidence="11 13">FDAARGOS_864</strain>
    </source>
</reference>
<keyword evidence="12" id="KW-1185">Reference proteome</keyword>
<gene>
    <name evidence="10" type="ORF">AN277_0204445</name>
    <name evidence="11" type="ORF">I6G21_00335</name>
</gene>
<dbReference type="PANTHER" id="PTHR41523:SF8">
    <property type="entry name" value="ETHYLENE RESPONSE SENSOR PROTEIN"/>
    <property type="match status" value="1"/>
</dbReference>
<feature type="domain" description="Histidine kinase" evidence="9">
    <location>
        <begin position="312"/>
        <end position="520"/>
    </location>
</feature>
<dbReference type="PANTHER" id="PTHR41523">
    <property type="entry name" value="TWO-COMPONENT SYSTEM SENSOR PROTEIN"/>
    <property type="match status" value="1"/>
</dbReference>
<evidence type="ECO:0000256" key="2">
    <source>
        <dbReference type="ARBA" id="ARBA00012438"/>
    </source>
</evidence>
<proteinExistence type="predicted"/>
<evidence type="ECO:0000313" key="12">
    <source>
        <dbReference type="Proteomes" id="UP000053171"/>
    </source>
</evidence>
<name>A0A147E7B6_9MICC</name>
<reference evidence="10" key="2">
    <citation type="submission" date="2016-04" db="EMBL/GenBank/DDBJ databases">
        <authorList>
            <person name="Evans L.H."/>
            <person name="Alamgir A."/>
            <person name="Owens N."/>
            <person name="Weber N.D."/>
            <person name="Virtaneva K."/>
            <person name="Barbian K."/>
            <person name="Babar A."/>
            <person name="Rosenke K."/>
        </authorList>
    </citation>
    <scope>NUCLEOTIDE SEQUENCE [LARGE SCALE GENOMIC DNA]</scope>
    <source>
        <strain evidence="10">RUTW2-3</strain>
    </source>
</reference>
<dbReference type="Gene3D" id="3.30.450.280">
    <property type="entry name" value="GAF domain"/>
    <property type="match status" value="1"/>
</dbReference>
<dbReference type="GeneID" id="61261795"/>
<organism evidence="10 12">
    <name type="scientific">Rothia kristinae</name>
    <dbReference type="NCBI Taxonomy" id="37923"/>
    <lineage>
        <taxon>Bacteria</taxon>
        <taxon>Bacillati</taxon>
        <taxon>Actinomycetota</taxon>
        <taxon>Actinomycetes</taxon>
        <taxon>Micrococcales</taxon>
        <taxon>Micrococcaceae</taxon>
        <taxon>Rothia</taxon>
    </lineage>
</organism>
<dbReference type="EMBL" id="CP065738">
    <property type="protein sequence ID" value="QPT53708.1"/>
    <property type="molecule type" value="Genomic_DNA"/>
</dbReference>
<evidence type="ECO:0000256" key="6">
    <source>
        <dbReference type="ARBA" id="ARBA00022777"/>
    </source>
</evidence>
<dbReference type="KEGG" id="rkr:I6G21_00335"/>
<evidence type="ECO:0000256" key="1">
    <source>
        <dbReference type="ARBA" id="ARBA00000085"/>
    </source>
</evidence>
<dbReference type="InterPro" id="IPR022066">
    <property type="entry name" value="PdtaS_GAF"/>
</dbReference>
<dbReference type="InterPro" id="IPR011495">
    <property type="entry name" value="Sig_transdc_His_kin_sub2_dim/P"/>
</dbReference>
<accession>A0A147E7B6</accession>